<accession>A0A930HZG8</accession>
<feature type="domain" description="Rhodanese" evidence="2">
    <location>
        <begin position="37"/>
        <end position="127"/>
    </location>
</feature>
<keyword evidence="1" id="KW-0732">Signal</keyword>
<proteinExistence type="predicted"/>
<reference evidence="3" key="1">
    <citation type="submission" date="2020-04" db="EMBL/GenBank/DDBJ databases">
        <title>Deep metagenomics examines the oral microbiome during advanced dental caries in children, revealing novel taxa and co-occurrences with host molecules.</title>
        <authorList>
            <person name="Baker J.L."/>
            <person name="Morton J.T."/>
            <person name="Dinis M."/>
            <person name="Alvarez R."/>
            <person name="Tran N.C."/>
            <person name="Knight R."/>
            <person name="Edlund A."/>
        </authorList>
    </citation>
    <scope>NUCLEOTIDE SEQUENCE</scope>
    <source>
        <strain evidence="3">JCVI_25_bin.9</strain>
    </source>
</reference>
<dbReference type="Pfam" id="PF00581">
    <property type="entry name" value="Rhodanese"/>
    <property type="match status" value="1"/>
</dbReference>
<dbReference type="CDD" id="cd00158">
    <property type="entry name" value="RHOD"/>
    <property type="match status" value="1"/>
</dbReference>
<comment type="caution">
    <text evidence="3">The sequence shown here is derived from an EMBL/GenBank/DDBJ whole genome shotgun (WGS) entry which is preliminary data.</text>
</comment>
<dbReference type="InterPro" id="IPR001763">
    <property type="entry name" value="Rhodanese-like_dom"/>
</dbReference>
<protein>
    <submittedName>
        <fullName evidence="3">Rhodanese-like domain-containing protein</fullName>
    </submittedName>
</protein>
<feature type="signal peptide" evidence="1">
    <location>
        <begin position="1"/>
        <end position="18"/>
    </location>
</feature>
<dbReference type="InterPro" id="IPR050229">
    <property type="entry name" value="GlpE_sulfurtransferase"/>
</dbReference>
<dbReference type="SMART" id="SM00450">
    <property type="entry name" value="RHOD"/>
    <property type="match status" value="1"/>
</dbReference>
<evidence type="ECO:0000256" key="1">
    <source>
        <dbReference type="SAM" id="SignalP"/>
    </source>
</evidence>
<evidence type="ECO:0000313" key="3">
    <source>
        <dbReference type="EMBL" id="MBF1415811.1"/>
    </source>
</evidence>
<organism evidence="3 4">
    <name type="scientific">Prevotella histicola</name>
    <dbReference type="NCBI Taxonomy" id="470565"/>
    <lineage>
        <taxon>Bacteria</taxon>
        <taxon>Pseudomonadati</taxon>
        <taxon>Bacteroidota</taxon>
        <taxon>Bacteroidia</taxon>
        <taxon>Bacteroidales</taxon>
        <taxon>Prevotellaceae</taxon>
        <taxon>Prevotella</taxon>
    </lineage>
</organism>
<dbReference type="AlphaFoldDB" id="A0A930HZG8"/>
<dbReference type="RefSeq" id="WP_219496031.1">
    <property type="nucleotide sequence ID" value="NZ_JAHXCH010000001.1"/>
</dbReference>
<evidence type="ECO:0000313" key="4">
    <source>
        <dbReference type="Proteomes" id="UP000757461"/>
    </source>
</evidence>
<feature type="chain" id="PRO_5036815726" evidence="1">
    <location>
        <begin position="19"/>
        <end position="128"/>
    </location>
</feature>
<dbReference type="PANTHER" id="PTHR43031">
    <property type="entry name" value="FAD-DEPENDENT OXIDOREDUCTASE"/>
    <property type="match status" value="1"/>
</dbReference>
<sequence length="128" mass="13489">MKKVFLALLAALGFQVNAAAQNSFANVDVEHFAKIIQSDSVQIVDVRTPEEYASGHIAGALNLNVQDSTFKSQALAKLDKARPCAVYCRSGKRSALAASILAAGGMKVTNLLGGIIAWVEAGKPTTKE</sequence>
<dbReference type="PANTHER" id="PTHR43031:SF1">
    <property type="entry name" value="PYRIDINE NUCLEOTIDE-DISULPHIDE OXIDOREDUCTASE"/>
    <property type="match status" value="1"/>
</dbReference>
<dbReference type="PROSITE" id="PS50206">
    <property type="entry name" value="RHODANESE_3"/>
    <property type="match status" value="1"/>
</dbReference>
<name>A0A930HZG8_9BACT</name>
<evidence type="ECO:0000259" key="2">
    <source>
        <dbReference type="PROSITE" id="PS50206"/>
    </source>
</evidence>
<dbReference type="Proteomes" id="UP000757461">
    <property type="component" value="Unassembled WGS sequence"/>
</dbReference>
<dbReference type="EMBL" id="JABZSQ010000227">
    <property type="protein sequence ID" value="MBF1415811.1"/>
    <property type="molecule type" value="Genomic_DNA"/>
</dbReference>
<gene>
    <name evidence="3" type="ORF">HXN33_09555</name>
</gene>